<protein>
    <submittedName>
        <fullName evidence="2">Flagellar operon protein (TIGR03826 family)</fullName>
    </submittedName>
</protein>
<organism evidence="2 3">
    <name type="scientific">Ammoniphilus resinae</name>
    <dbReference type="NCBI Taxonomy" id="861532"/>
    <lineage>
        <taxon>Bacteria</taxon>
        <taxon>Bacillati</taxon>
        <taxon>Bacillota</taxon>
        <taxon>Bacilli</taxon>
        <taxon>Bacillales</taxon>
        <taxon>Paenibacillaceae</taxon>
        <taxon>Aneurinibacillus group</taxon>
        <taxon>Ammoniphilus</taxon>
    </lineage>
</organism>
<proteinExistence type="predicted"/>
<name>A0ABS4GMK6_9BACL</name>
<keyword evidence="2" id="KW-0966">Cell projection</keyword>
<feature type="region of interest" description="Disordered" evidence="1">
    <location>
        <begin position="114"/>
        <end position="141"/>
    </location>
</feature>
<feature type="compositionally biased region" description="Basic and acidic residues" evidence="1">
    <location>
        <begin position="114"/>
        <end position="129"/>
    </location>
</feature>
<reference evidence="2 3" key="1">
    <citation type="submission" date="2021-03" db="EMBL/GenBank/DDBJ databases">
        <title>Genomic Encyclopedia of Type Strains, Phase IV (KMG-IV): sequencing the most valuable type-strain genomes for metagenomic binning, comparative biology and taxonomic classification.</title>
        <authorList>
            <person name="Goeker M."/>
        </authorList>
    </citation>
    <scope>NUCLEOTIDE SEQUENCE [LARGE SCALE GENOMIC DNA]</scope>
    <source>
        <strain evidence="2 3">DSM 24738</strain>
    </source>
</reference>
<keyword evidence="3" id="KW-1185">Reference proteome</keyword>
<evidence type="ECO:0000256" key="1">
    <source>
        <dbReference type="SAM" id="MobiDB-lite"/>
    </source>
</evidence>
<keyword evidence="2" id="KW-0282">Flagellum</keyword>
<dbReference type="Proteomes" id="UP001519343">
    <property type="component" value="Unassembled WGS sequence"/>
</dbReference>
<dbReference type="RefSeq" id="WP_209809595.1">
    <property type="nucleotide sequence ID" value="NZ_JAGGKT010000003.1"/>
</dbReference>
<gene>
    <name evidence="2" type="ORF">J2Z37_001499</name>
</gene>
<sequence length="141" mass="16546">MSLNELCNCSRCGELFVYRYKDVCPRCLKKVEEDFEVCVRYLRNKENRQATINEMSEKTGVSVDQITEFIREKRLLIDQIPNLSFPCEGCGTMIRSGRLCESCTSDWKKELEEMETSEHDQESEKEKRAGGFYINQTKYKV</sequence>
<dbReference type="InterPro" id="IPR022258">
    <property type="entry name" value="Flagellar_operon_YvyF"/>
</dbReference>
<dbReference type="NCBIfam" id="TIGR03826">
    <property type="entry name" value="YvyF"/>
    <property type="match status" value="1"/>
</dbReference>
<comment type="caution">
    <text evidence="2">The sequence shown here is derived from an EMBL/GenBank/DDBJ whole genome shotgun (WGS) entry which is preliminary data.</text>
</comment>
<keyword evidence="2" id="KW-0969">Cilium</keyword>
<dbReference type="EMBL" id="JAGGKT010000003">
    <property type="protein sequence ID" value="MBP1931498.1"/>
    <property type="molecule type" value="Genomic_DNA"/>
</dbReference>
<evidence type="ECO:0000313" key="3">
    <source>
        <dbReference type="Proteomes" id="UP001519343"/>
    </source>
</evidence>
<evidence type="ECO:0000313" key="2">
    <source>
        <dbReference type="EMBL" id="MBP1931498.1"/>
    </source>
</evidence>
<accession>A0ABS4GMK6</accession>